<reference evidence="2 3" key="1">
    <citation type="journal article" date="2025" name="Microbiol. Resour. Announc.">
        <title>Draft genome sequences for Neonectria magnoliae and Neonectria punicea, canker pathogens of Liriodendron tulipifera and Acer saccharum in West Virginia.</title>
        <authorList>
            <person name="Petronek H.M."/>
            <person name="Kasson M.T."/>
            <person name="Metheny A.M."/>
            <person name="Stauder C.M."/>
            <person name="Lovett B."/>
            <person name="Lynch S.C."/>
            <person name="Garnas J.R."/>
            <person name="Kasson L.R."/>
            <person name="Stajich J.E."/>
        </authorList>
    </citation>
    <scope>NUCLEOTIDE SEQUENCE [LARGE SCALE GENOMIC DNA]</scope>
    <source>
        <strain evidence="2 3">NRRL 64651</strain>
    </source>
</reference>
<keyword evidence="3" id="KW-1185">Reference proteome</keyword>
<gene>
    <name evidence="2" type="ORF">QQZ08_005201</name>
</gene>
<dbReference type="Proteomes" id="UP001498421">
    <property type="component" value="Unassembled WGS sequence"/>
</dbReference>
<sequence>MDFAKKWVDHLRANHKRDLDGSISPPRPRSVVRQLSRSFLDKPRIKPPQLDSCRGQSVAVQDTIQPSRLDSHRRRPIASEVNSRPQSAEAEPSRMMLQPETRPISQDQLVAEVKGIYAGLVMVETKCIEVDNAQSSNTDGSKLNNEQWQSLIALHRTLLHEHHDFFLASQHPSASAPLRRLAAKYASPTIQSFMDLQPPKGDKPFQLWLDVLGKSSSLLDLLSKNDHQLGHPSSSLDRILELINAILDRLGSWFWERFDKLDRTRPLLEILCDLPSNMRHISMLSSDGDLNLPTPSFDDFELPGAGEDFTILGTNLDAMENWGLFDMDKPPSKELDDNQGSNPLLGPSLSDISNQPEQWFSSLSGYRSSDTLSDLEQLLQPELQMNFATTPNETETNATE</sequence>
<dbReference type="InterPro" id="IPR011990">
    <property type="entry name" value="TPR-like_helical_dom_sf"/>
</dbReference>
<evidence type="ECO:0000313" key="2">
    <source>
        <dbReference type="EMBL" id="KAK7428304.1"/>
    </source>
</evidence>
<dbReference type="SUPFAM" id="SSF48452">
    <property type="entry name" value="TPR-like"/>
    <property type="match status" value="1"/>
</dbReference>
<feature type="compositionally biased region" description="Polar residues" evidence="1">
    <location>
        <begin position="54"/>
        <end position="68"/>
    </location>
</feature>
<feature type="region of interest" description="Disordered" evidence="1">
    <location>
        <begin position="37"/>
        <end position="97"/>
    </location>
</feature>
<feature type="compositionally biased region" description="Basic and acidic residues" evidence="1">
    <location>
        <begin position="327"/>
        <end position="336"/>
    </location>
</feature>
<evidence type="ECO:0000313" key="3">
    <source>
        <dbReference type="Proteomes" id="UP001498421"/>
    </source>
</evidence>
<accession>A0ABR1I437</accession>
<evidence type="ECO:0000256" key="1">
    <source>
        <dbReference type="SAM" id="MobiDB-lite"/>
    </source>
</evidence>
<dbReference type="EMBL" id="JAZAVK010000043">
    <property type="protein sequence ID" value="KAK7428304.1"/>
    <property type="molecule type" value="Genomic_DNA"/>
</dbReference>
<comment type="caution">
    <text evidence="2">The sequence shown here is derived from an EMBL/GenBank/DDBJ whole genome shotgun (WGS) entry which is preliminary data.</text>
</comment>
<feature type="region of interest" description="Disordered" evidence="1">
    <location>
        <begin position="327"/>
        <end position="353"/>
    </location>
</feature>
<proteinExistence type="predicted"/>
<organism evidence="2 3">
    <name type="scientific">Neonectria magnoliae</name>
    <dbReference type="NCBI Taxonomy" id="2732573"/>
    <lineage>
        <taxon>Eukaryota</taxon>
        <taxon>Fungi</taxon>
        <taxon>Dikarya</taxon>
        <taxon>Ascomycota</taxon>
        <taxon>Pezizomycotina</taxon>
        <taxon>Sordariomycetes</taxon>
        <taxon>Hypocreomycetidae</taxon>
        <taxon>Hypocreales</taxon>
        <taxon>Nectriaceae</taxon>
        <taxon>Neonectria</taxon>
    </lineage>
</organism>
<protein>
    <submittedName>
        <fullName evidence="2">Uncharacterized protein</fullName>
    </submittedName>
</protein>
<name>A0ABR1I437_9HYPO</name>